<evidence type="ECO:0008006" key="3">
    <source>
        <dbReference type="Google" id="ProtNLM"/>
    </source>
</evidence>
<protein>
    <recommendedName>
        <fullName evidence="3">DUF2119 domain-containing protein</fullName>
    </recommendedName>
</protein>
<gene>
    <name evidence="1" type="ordered locus">Metho_1700</name>
</gene>
<dbReference type="RefSeq" id="WP_015325054.1">
    <property type="nucleotide sequence ID" value="NC_019977.1"/>
</dbReference>
<dbReference type="STRING" id="867904.Metho_1700"/>
<dbReference type="InterPro" id="IPR019218">
    <property type="entry name" value="DUF2119"/>
</dbReference>
<dbReference type="PIRSF" id="PIRSF005919">
    <property type="entry name" value="UCP005919"/>
    <property type="match status" value="1"/>
</dbReference>
<proteinExistence type="predicted"/>
<dbReference type="GeneID" id="14406213"/>
<name>L0L0W4_METHD</name>
<dbReference type="HOGENOM" id="CLU_087505_0_0_2"/>
<keyword evidence="2" id="KW-1185">Reference proteome</keyword>
<dbReference type="EMBL" id="CP003362">
    <property type="protein sequence ID" value="AGB49889.1"/>
    <property type="molecule type" value="Genomic_DNA"/>
</dbReference>
<evidence type="ECO:0000313" key="2">
    <source>
        <dbReference type="Proteomes" id="UP000010866"/>
    </source>
</evidence>
<dbReference type="Pfam" id="PF09892">
    <property type="entry name" value="DUF2119"/>
    <property type="match status" value="1"/>
</dbReference>
<accession>L0L0W4</accession>
<dbReference type="AlphaFoldDB" id="L0L0W4"/>
<dbReference type="OrthoDB" id="70832at2157"/>
<dbReference type="Proteomes" id="UP000010866">
    <property type="component" value="Chromosome"/>
</dbReference>
<sequence>MKYKMLGDGDPIRLFVGGLHGNEWMDTSDILEGLTPPAVGSLAIIPIICKEKYVSTLEESYYRTLGRPIIQAVEALRPSIYIEFHSYSKQNQKLLTGADRIHKTGVPAYSQLDNDVLLGSVSPVIRKDYFPAESLCLSFEIQKENRISKDYGSKIAEKMKECLSKEHFIEQLTKRYPEQTKKVMEDYRNFYGL</sequence>
<reference evidence="2" key="1">
    <citation type="submission" date="2012-02" db="EMBL/GenBank/DDBJ databases">
        <title>Complete sequence of chromosome of Methanomethylovorans hollandica DSM 15978.</title>
        <authorList>
            <person name="Lucas S."/>
            <person name="Copeland A."/>
            <person name="Lapidus A."/>
            <person name="Glavina del Rio T."/>
            <person name="Dalin E."/>
            <person name="Tice H."/>
            <person name="Bruce D."/>
            <person name="Goodwin L."/>
            <person name="Pitluck S."/>
            <person name="Peters L."/>
            <person name="Mikhailova N."/>
            <person name="Held B."/>
            <person name="Kyrpides N."/>
            <person name="Mavromatis K."/>
            <person name="Ivanova N."/>
            <person name="Brettin T."/>
            <person name="Detter J.C."/>
            <person name="Han C."/>
            <person name="Larimer F."/>
            <person name="Land M."/>
            <person name="Hauser L."/>
            <person name="Markowitz V."/>
            <person name="Cheng J.-F."/>
            <person name="Hugenholtz P."/>
            <person name="Woyke T."/>
            <person name="Wu D."/>
            <person name="Spring S."/>
            <person name="Schroeder M."/>
            <person name="Brambilla E."/>
            <person name="Klenk H.-P."/>
            <person name="Eisen J.A."/>
        </authorList>
    </citation>
    <scope>NUCLEOTIDE SEQUENCE [LARGE SCALE GENOMIC DNA]</scope>
    <source>
        <strain evidence="2">DSM 15978 / NBRC 107637 / DMS1</strain>
    </source>
</reference>
<dbReference type="KEGG" id="mhz:Metho_1700"/>
<organism evidence="1 2">
    <name type="scientific">Methanomethylovorans hollandica (strain DSM 15978 / NBRC 107637 / DMS1)</name>
    <dbReference type="NCBI Taxonomy" id="867904"/>
    <lineage>
        <taxon>Archaea</taxon>
        <taxon>Methanobacteriati</taxon>
        <taxon>Methanobacteriota</taxon>
        <taxon>Stenosarchaea group</taxon>
        <taxon>Methanomicrobia</taxon>
        <taxon>Methanosarcinales</taxon>
        <taxon>Methanosarcinaceae</taxon>
        <taxon>Methanomethylovorans</taxon>
    </lineage>
</organism>
<evidence type="ECO:0000313" key="1">
    <source>
        <dbReference type="EMBL" id="AGB49889.1"/>
    </source>
</evidence>